<dbReference type="InterPro" id="IPR007763">
    <property type="entry name" value="NDUFA12"/>
</dbReference>
<accession>A0ABN7B395</accession>
<comment type="similarity">
    <text evidence="1">Belongs to the complex I NDUFA12 subunit family.</text>
</comment>
<proteinExistence type="inferred from homology"/>
<evidence type="ECO:0000313" key="2">
    <source>
        <dbReference type="EMBL" id="BES98877.1"/>
    </source>
</evidence>
<evidence type="ECO:0000313" key="3">
    <source>
        <dbReference type="Proteomes" id="UP001307889"/>
    </source>
</evidence>
<keyword evidence="3" id="KW-1185">Reference proteome</keyword>
<gene>
    <name evidence="2" type="ORF">NTJ_11693</name>
</gene>
<name>A0ABN7B395_9HEMI</name>
<reference evidence="2 3" key="1">
    <citation type="submission" date="2023-09" db="EMBL/GenBank/DDBJ databases">
        <title>Nesidiocoris tenuis whole genome shotgun sequence.</title>
        <authorList>
            <person name="Shibata T."/>
            <person name="Shimoda M."/>
            <person name="Kobayashi T."/>
            <person name="Uehara T."/>
        </authorList>
    </citation>
    <scope>NUCLEOTIDE SEQUENCE [LARGE SCALE GENOMIC DNA]</scope>
    <source>
        <strain evidence="2 3">Japan</strain>
    </source>
</reference>
<organism evidence="2 3">
    <name type="scientific">Nesidiocoris tenuis</name>
    <dbReference type="NCBI Taxonomy" id="355587"/>
    <lineage>
        <taxon>Eukaryota</taxon>
        <taxon>Metazoa</taxon>
        <taxon>Ecdysozoa</taxon>
        <taxon>Arthropoda</taxon>
        <taxon>Hexapoda</taxon>
        <taxon>Insecta</taxon>
        <taxon>Pterygota</taxon>
        <taxon>Neoptera</taxon>
        <taxon>Paraneoptera</taxon>
        <taxon>Hemiptera</taxon>
        <taxon>Heteroptera</taxon>
        <taxon>Panheteroptera</taxon>
        <taxon>Cimicomorpha</taxon>
        <taxon>Miridae</taxon>
        <taxon>Dicyphina</taxon>
        <taxon>Nesidiocoris</taxon>
    </lineage>
</organism>
<dbReference type="Pfam" id="PF05071">
    <property type="entry name" value="NDUFA12"/>
    <property type="match status" value="1"/>
</dbReference>
<keyword evidence="2" id="KW-0830">Ubiquinone</keyword>
<sequence length="148" mass="17014">MSRSRGGLLSKLFDNFVKSIKPLGSKEKIVGTDYLGNTYYEVIPTKNSHRTRASRYYLPKNKDETKFDEPIPAEWEAWLRLRRREPPTAEEIARNLELMRTKKINAAVLDRKFAGGGEKLSIGQGEQVVTGIKDFPSYEEYEKFPGQK</sequence>
<dbReference type="PANTHER" id="PTHR32470">
    <property type="entry name" value="ADH DEHYDROGENASE [UBIQUINONE] 1 ALPHA SUBCOMPLEX ASSEMBLY FACTOR 2"/>
    <property type="match status" value="1"/>
</dbReference>
<dbReference type="EMBL" id="AP028918">
    <property type="protein sequence ID" value="BES98877.1"/>
    <property type="molecule type" value="Genomic_DNA"/>
</dbReference>
<evidence type="ECO:0000256" key="1">
    <source>
        <dbReference type="ARBA" id="ARBA00007355"/>
    </source>
</evidence>
<protein>
    <submittedName>
        <fullName evidence="2">NADH ubiquinone oxidoreductase subunit NDUFA12</fullName>
    </submittedName>
</protein>
<dbReference type="InterPro" id="IPR052618">
    <property type="entry name" value="ComplexI_NDUFA12"/>
</dbReference>
<dbReference type="PANTHER" id="PTHR32470:SF2">
    <property type="entry name" value="NADH DEHYDROGENASE [UBIQUINONE] 1 ALPHA SUBCOMPLEX ASSEMBLY FACTOR 2"/>
    <property type="match status" value="1"/>
</dbReference>
<dbReference type="Proteomes" id="UP001307889">
    <property type="component" value="Chromosome 10"/>
</dbReference>